<accession>A0A8J2T8A8</accession>
<feature type="region of interest" description="Disordered" evidence="1">
    <location>
        <begin position="182"/>
        <end position="332"/>
    </location>
</feature>
<reference evidence="3" key="1">
    <citation type="journal article" date="2013" name="Genome Announc.">
        <title>Genome sequence of the food spoilage yeast Zygosaccharomyces bailii CLIB 213(T).</title>
        <authorList>
            <person name="Galeote V."/>
            <person name="Bigey F."/>
            <person name="Devillers H."/>
            <person name="Neuveglise C."/>
            <person name="Dequin S."/>
        </authorList>
    </citation>
    <scope>NUCLEOTIDE SEQUENCE [LARGE SCALE GENOMIC DNA]</scope>
    <source>
        <strain evidence="3">CLIB 213 / ATCC 58445 / CBS 680 / CCRC 21525 / NBRC 1098 / NCYC 1416 / NRRL Y-2227</strain>
    </source>
</reference>
<dbReference type="OrthoDB" id="4036325at2759"/>
<feature type="compositionally biased region" description="Basic and acidic residues" evidence="1">
    <location>
        <begin position="182"/>
        <end position="203"/>
    </location>
</feature>
<feature type="compositionally biased region" description="Basic residues" evidence="1">
    <location>
        <begin position="310"/>
        <end position="320"/>
    </location>
</feature>
<dbReference type="EMBL" id="HG316459">
    <property type="protein sequence ID" value="CDF90202.1"/>
    <property type="molecule type" value="Genomic_DNA"/>
</dbReference>
<evidence type="ECO:0000313" key="2">
    <source>
        <dbReference type="EMBL" id="CDF90202.1"/>
    </source>
</evidence>
<organism evidence="2 3">
    <name type="scientific">Zygosaccharomyces bailii (strain CLIB 213 / ATCC 58445 / CBS 680 / BCRC 21525 / NBRC 1098 / NCYC 1416 / NRRL Y-2227)</name>
    <dbReference type="NCBI Taxonomy" id="1333698"/>
    <lineage>
        <taxon>Eukaryota</taxon>
        <taxon>Fungi</taxon>
        <taxon>Dikarya</taxon>
        <taxon>Ascomycota</taxon>
        <taxon>Saccharomycotina</taxon>
        <taxon>Saccharomycetes</taxon>
        <taxon>Saccharomycetales</taxon>
        <taxon>Saccharomycetaceae</taxon>
        <taxon>Zygosaccharomyces</taxon>
    </lineage>
</organism>
<feature type="compositionally biased region" description="Basic and acidic residues" evidence="1">
    <location>
        <begin position="143"/>
        <end position="153"/>
    </location>
</feature>
<evidence type="ECO:0008006" key="4">
    <source>
        <dbReference type="Google" id="ProtNLM"/>
    </source>
</evidence>
<dbReference type="Proteomes" id="UP000019375">
    <property type="component" value="Unassembled WGS sequence"/>
</dbReference>
<evidence type="ECO:0000256" key="1">
    <source>
        <dbReference type="SAM" id="MobiDB-lite"/>
    </source>
</evidence>
<dbReference type="AlphaFoldDB" id="A0A8J2T8A8"/>
<proteinExistence type="predicted"/>
<evidence type="ECO:0000313" key="3">
    <source>
        <dbReference type="Proteomes" id="UP000019375"/>
    </source>
</evidence>
<protein>
    <recommendedName>
        <fullName evidence="4">DNA polymerase delta subunit 3</fullName>
    </recommendedName>
</protein>
<name>A0A8J2T8A8_ZYGB2</name>
<gene>
    <name evidence="2" type="ORF">BN860_03092g</name>
</gene>
<feature type="compositionally biased region" description="Basic and acidic residues" evidence="1">
    <location>
        <begin position="124"/>
        <end position="134"/>
    </location>
</feature>
<sequence>MEQAIEFINETLFTEEKPVLFTDLVHKFRIGPSKAKEIMYAYYRENRTTKYNCIIICCYKDKVQVIHDVNHVESEKSLVDCFIYAFNPTEEFTPVNSAHDQRGYLTINNPHKLIVQEVRSRTLEEESVTKKDRNPVATPRSRTMPETKEEKAVPRKAASKVKTTGLRSTALLAKMRAEREFKEAQRQEELKKRRQQLAEEHQQRNSAQLNELNKMFVDDSDEDGKLASETPTSTVDDDDLENILDTTAEESLLKKPDDEENSQEDTPIKREEDSSYIDEDGYLVTNRPATSTPPKARKRAASSLPQIQQQKKKSPVRKKTQGTLESFFKKTK</sequence>
<feature type="region of interest" description="Disordered" evidence="1">
    <location>
        <begin position="124"/>
        <end position="169"/>
    </location>
</feature>
<keyword evidence="3" id="KW-1185">Reference proteome</keyword>